<keyword evidence="4" id="KW-1185">Reference proteome</keyword>
<dbReference type="Proteomes" id="UP000334340">
    <property type="component" value="Unassembled WGS sequence"/>
</dbReference>
<dbReference type="GO" id="GO:0016020">
    <property type="term" value="C:membrane"/>
    <property type="evidence" value="ECO:0007669"/>
    <property type="project" value="InterPro"/>
</dbReference>
<dbReference type="InterPro" id="IPR007049">
    <property type="entry name" value="Carb-sel_porin_OprB"/>
</dbReference>
<dbReference type="PANTHER" id="PTHR37944:SF1">
    <property type="entry name" value="PORIN B"/>
    <property type="match status" value="1"/>
</dbReference>
<evidence type="ECO:0000256" key="2">
    <source>
        <dbReference type="RuleBase" id="RU363072"/>
    </source>
</evidence>
<dbReference type="InterPro" id="IPR038673">
    <property type="entry name" value="OprB_sf"/>
</dbReference>
<gene>
    <name evidence="3" type="ORF">MELA_00951</name>
</gene>
<organism evidence="3 4">
    <name type="scientific">Candidatus Methylomirabilis lanthanidiphila</name>
    <dbReference type="NCBI Taxonomy" id="2211376"/>
    <lineage>
        <taxon>Bacteria</taxon>
        <taxon>Candidatus Methylomirabilota</taxon>
        <taxon>Candidatus Methylomirabilia</taxon>
        <taxon>Candidatus Methylomirabilales</taxon>
        <taxon>Candidatus Methylomirabilaceae</taxon>
        <taxon>Candidatus Methylomirabilis</taxon>
    </lineage>
</organism>
<dbReference type="InterPro" id="IPR052932">
    <property type="entry name" value="OprB_Porin"/>
</dbReference>
<dbReference type="GO" id="GO:0015288">
    <property type="term" value="F:porin activity"/>
    <property type="evidence" value="ECO:0007669"/>
    <property type="project" value="InterPro"/>
</dbReference>
<dbReference type="PANTHER" id="PTHR37944">
    <property type="entry name" value="PORIN B"/>
    <property type="match status" value="1"/>
</dbReference>
<name>A0A564ZJ61_9BACT</name>
<evidence type="ECO:0000313" key="4">
    <source>
        <dbReference type="Proteomes" id="UP000334340"/>
    </source>
</evidence>
<dbReference type="AlphaFoldDB" id="A0A564ZJ61"/>
<protein>
    <submittedName>
        <fullName evidence="3">Carbohydrate-selective porin, OprB family</fullName>
    </submittedName>
</protein>
<dbReference type="Pfam" id="PF04966">
    <property type="entry name" value="OprB"/>
    <property type="match status" value="1"/>
</dbReference>
<sequence length="474" mass="51518">MNSQVTRYCVQGVGAVFLGFALLILILVRQASAQLSEVPPTWGGHIRDRTRLTGSWFGLRDEMGKKGVVLDIDILQVPQGVASGGLDTVAEYGGLAEYTLNMDTQKLSLWPGGFFTVQAMSSFGQNVDSGSGALIPPDMVLLLPDFGNETTGLMSLSFTQFLSPKFGLFAGKLSALGADTNEFAHDYHSQFLNAGLNLNMTLALFPFTGYGGGLIILPWEGAVFSASVMDPSGRATNNNVGDAFEDGVLVAAQGRVTIKPFGLIGHQLLGFGWSDKKRVSLDQDPSNIAQLLLTQRFPRLADPGPALTRILERFFPELLVPTKPPNTQNHTWSIFYNFDQYLWSPEGYPDRGIGILFRFGASDGEANPIKYAYNVGVGGKGAVPGRPLDSFGIGWSRVNLSDSFVPFLRSRLNLGLNKEDAVELYYTAQITRWLNATADLQIINQALNKTLDSSGQLKNVGTTVVLGLRLYARF</sequence>
<reference evidence="3 4" key="1">
    <citation type="submission" date="2019-07" db="EMBL/GenBank/DDBJ databases">
        <authorList>
            <person name="Cremers G."/>
        </authorList>
    </citation>
    <scope>NUCLEOTIDE SEQUENCE [LARGE SCALE GENOMIC DNA]</scope>
</reference>
<dbReference type="GO" id="GO:0008643">
    <property type="term" value="P:carbohydrate transport"/>
    <property type="evidence" value="ECO:0007669"/>
    <property type="project" value="InterPro"/>
</dbReference>
<evidence type="ECO:0000256" key="1">
    <source>
        <dbReference type="ARBA" id="ARBA00008769"/>
    </source>
</evidence>
<evidence type="ECO:0000313" key="3">
    <source>
        <dbReference type="EMBL" id="VUZ84578.1"/>
    </source>
</evidence>
<accession>A0A564ZJ61</accession>
<comment type="similarity">
    <text evidence="1 2">Belongs to the OprB family.</text>
</comment>
<dbReference type="Gene3D" id="2.40.160.180">
    <property type="entry name" value="Carbohydrate-selective porin OprB"/>
    <property type="match status" value="1"/>
</dbReference>
<dbReference type="EMBL" id="CABIKM010000015">
    <property type="protein sequence ID" value="VUZ84578.1"/>
    <property type="molecule type" value="Genomic_DNA"/>
</dbReference>
<proteinExistence type="inferred from homology"/>